<gene>
    <name evidence="4" type="ORF">XYLVIOL_LOCUS3636</name>
</gene>
<keyword evidence="1 2" id="KW-0175">Coiled coil</keyword>
<dbReference type="PANTHER" id="PTHR21549">
    <property type="entry name" value="MUTATED IN BLADDER CANCER 1"/>
    <property type="match status" value="1"/>
</dbReference>
<evidence type="ECO:0000256" key="1">
    <source>
        <dbReference type="ARBA" id="ARBA00023054"/>
    </source>
</evidence>
<proteinExistence type="predicted"/>
<dbReference type="PANTHER" id="PTHR21549:SF0">
    <property type="entry name" value="COILED-COIL DOMAIN-CONTAINING PROTEIN 112"/>
    <property type="match status" value="1"/>
</dbReference>
<keyword evidence="5" id="KW-1185">Reference proteome</keyword>
<evidence type="ECO:0000256" key="3">
    <source>
        <dbReference type="SAM" id="MobiDB-lite"/>
    </source>
</evidence>
<evidence type="ECO:0000256" key="2">
    <source>
        <dbReference type="SAM" id="Coils"/>
    </source>
</evidence>
<feature type="coiled-coil region" evidence="2">
    <location>
        <begin position="247"/>
        <end position="274"/>
    </location>
</feature>
<feature type="region of interest" description="Disordered" evidence="3">
    <location>
        <begin position="1"/>
        <end position="21"/>
    </location>
</feature>
<organism evidence="4 5">
    <name type="scientific">Xylocopa violacea</name>
    <name type="common">Violet carpenter bee</name>
    <name type="synonym">Apis violacea</name>
    <dbReference type="NCBI Taxonomy" id="135666"/>
    <lineage>
        <taxon>Eukaryota</taxon>
        <taxon>Metazoa</taxon>
        <taxon>Ecdysozoa</taxon>
        <taxon>Arthropoda</taxon>
        <taxon>Hexapoda</taxon>
        <taxon>Insecta</taxon>
        <taxon>Pterygota</taxon>
        <taxon>Neoptera</taxon>
        <taxon>Endopterygota</taxon>
        <taxon>Hymenoptera</taxon>
        <taxon>Apocrita</taxon>
        <taxon>Aculeata</taxon>
        <taxon>Apoidea</taxon>
        <taxon>Anthophila</taxon>
        <taxon>Apidae</taxon>
        <taxon>Xylocopa</taxon>
        <taxon>Xylocopa</taxon>
    </lineage>
</organism>
<accession>A0ABP1NDC9</accession>
<dbReference type="Proteomes" id="UP001642520">
    <property type="component" value="Unassembled WGS sequence"/>
</dbReference>
<dbReference type="EMBL" id="CAXAJV020001289">
    <property type="protein sequence ID" value="CAL7939020.1"/>
    <property type="molecule type" value="Genomic_DNA"/>
</dbReference>
<dbReference type="InterPro" id="IPR039902">
    <property type="entry name" value="CCDC148/CCDC112"/>
</dbReference>
<evidence type="ECO:0008006" key="6">
    <source>
        <dbReference type="Google" id="ProtNLM"/>
    </source>
</evidence>
<feature type="compositionally biased region" description="Low complexity" evidence="3">
    <location>
        <begin position="313"/>
        <end position="325"/>
    </location>
</feature>
<feature type="coiled-coil region" evidence="2">
    <location>
        <begin position="343"/>
        <end position="374"/>
    </location>
</feature>
<sequence length="481" mass="56860">MSSSGGSSVERRNDTSRKKLTSAQRNLYMKPLLRLKQQEDILEKGLINAIENMKIDSNLLQDIMQEHKELSLKRQNFLNAMYKNINDITTDMDSVKHIVKNPEEIRKLDVNTYKLKLIKLSQKMQDFKKSCPIQSLMEETAVLDEELYEFEPNLQKYEKAQKSATLMSLSCPSKTENRNEKIEYKDVDDFHSLVAVTGHTENWPMEDHLFFLKMRKRCETIPALVVAIQKRCPDLSIETIVNHEAWYKHYEELREKQKAAVKEWRRQKESEKKKNIEEAEIEIEDYCVDEDFPYEIVEEPKINIPKRIKTPVSESRSASSSASSNKSEKKELIKKWRIERENKRSMDEEQIKLQAKLNKEMEENKRKKRRAKIQGALEEYKKKKSMENALKETNELSKDKCKYDSILLKSFRKQDEEFTKKRKDLILRTKRPSKTALVNIKRVELVETQNDSPVLDKYEGDFEDEMLNQGFHRAFERISIC</sequence>
<reference evidence="4 5" key="1">
    <citation type="submission" date="2024-08" db="EMBL/GenBank/DDBJ databases">
        <authorList>
            <person name="Will J Nash"/>
            <person name="Angela Man"/>
            <person name="Seanna McTaggart"/>
            <person name="Kendall Baker"/>
            <person name="Tom Barker"/>
            <person name="Leah Catchpole"/>
            <person name="Alex Durrant"/>
            <person name="Karim Gharbi"/>
            <person name="Naomi Irish"/>
            <person name="Gemy Kaithakottil"/>
            <person name="Debby Ku"/>
            <person name="Aaliyah Providence"/>
            <person name="Felix Shaw"/>
            <person name="David Swarbreck"/>
            <person name="Chris Watkins"/>
            <person name="Ann M. McCartney"/>
            <person name="Giulio Formenti"/>
            <person name="Alice Mouton"/>
            <person name="Noel Vella"/>
            <person name="Bjorn M von Reumont"/>
            <person name="Adriana Vella"/>
            <person name="Wilfried Haerty"/>
        </authorList>
    </citation>
    <scope>NUCLEOTIDE SEQUENCE [LARGE SCALE GENOMIC DNA]</scope>
</reference>
<feature type="region of interest" description="Disordered" evidence="3">
    <location>
        <begin position="308"/>
        <end position="328"/>
    </location>
</feature>
<name>A0ABP1NDC9_XYLVO</name>
<evidence type="ECO:0000313" key="5">
    <source>
        <dbReference type="Proteomes" id="UP001642520"/>
    </source>
</evidence>
<protein>
    <recommendedName>
        <fullName evidence="6">Coiled-coil domain-containing protein 112-like</fullName>
    </recommendedName>
</protein>
<evidence type="ECO:0000313" key="4">
    <source>
        <dbReference type="EMBL" id="CAL7939020.1"/>
    </source>
</evidence>
<comment type="caution">
    <text evidence="4">The sequence shown here is derived from an EMBL/GenBank/DDBJ whole genome shotgun (WGS) entry which is preliminary data.</text>
</comment>